<dbReference type="EMBL" id="JRPH02000021">
    <property type="protein sequence ID" value="TLE04043.1"/>
    <property type="molecule type" value="Genomic_DNA"/>
</dbReference>
<reference evidence="2 3" key="1">
    <citation type="journal article" date="2014" name="Genome Announc.">
        <title>Draft genome sequences of eight enterohepatic helicobacter species isolated from both laboratory and wild rodents.</title>
        <authorList>
            <person name="Sheh A."/>
            <person name="Shen Z."/>
            <person name="Fox J.G."/>
        </authorList>
    </citation>
    <scope>NUCLEOTIDE SEQUENCE [LARGE SCALE GENOMIC DNA]</scope>
    <source>
        <strain evidence="2 3">Missouri</strain>
    </source>
</reference>
<organism evidence="2 3">
    <name type="scientific">Helicobacter bilis</name>
    <dbReference type="NCBI Taxonomy" id="37372"/>
    <lineage>
        <taxon>Bacteria</taxon>
        <taxon>Pseudomonadati</taxon>
        <taxon>Campylobacterota</taxon>
        <taxon>Epsilonproteobacteria</taxon>
        <taxon>Campylobacterales</taxon>
        <taxon>Helicobacteraceae</taxon>
        <taxon>Helicobacter</taxon>
    </lineage>
</organism>
<gene>
    <name evidence="2" type="ORF">LS77_007350</name>
</gene>
<accession>A0A6D2C8Z2</accession>
<evidence type="ECO:0000313" key="3">
    <source>
        <dbReference type="Proteomes" id="UP000029870"/>
    </source>
</evidence>
<evidence type="ECO:0000256" key="1">
    <source>
        <dbReference type="SAM" id="MobiDB-lite"/>
    </source>
</evidence>
<sequence>MSERVDFNIDCHDFDKSKSRNDTNLYVAPCHTEPLGEVSKNTESKRDFSFATQTQSKASLENNKDFNNKKKGQK</sequence>
<name>A0A6D2C8Z2_9HELI</name>
<evidence type="ECO:0000313" key="2">
    <source>
        <dbReference type="EMBL" id="TLE04043.1"/>
    </source>
</evidence>
<comment type="caution">
    <text evidence="2">The sequence shown here is derived from an EMBL/GenBank/DDBJ whole genome shotgun (WGS) entry which is preliminary data.</text>
</comment>
<dbReference type="Proteomes" id="UP000029870">
    <property type="component" value="Unassembled WGS sequence"/>
</dbReference>
<feature type="compositionally biased region" description="Polar residues" evidence="1">
    <location>
        <begin position="50"/>
        <end position="61"/>
    </location>
</feature>
<dbReference type="RefSeq" id="WP_004085742.1">
    <property type="nucleotide sequence ID" value="NZ_JAERIZ010000017.1"/>
</dbReference>
<dbReference type="AlphaFoldDB" id="A0A6D2C8Z2"/>
<dbReference type="GeneID" id="60656117"/>
<proteinExistence type="predicted"/>
<protein>
    <submittedName>
        <fullName evidence="2">Uncharacterized protein</fullName>
    </submittedName>
</protein>
<feature type="region of interest" description="Disordered" evidence="1">
    <location>
        <begin position="35"/>
        <end position="74"/>
    </location>
</feature>